<comment type="similarity">
    <text evidence="1">Belongs to the ComF/GntX family.</text>
</comment>
<dbReference type="SUPFAM" id="SSF53271">
    <property type="entry name" value="PRTase-like"/>
    <property type="match status" value="1"/>
</dbReference>
<reference evidence="4 6" key="2">
    <citation type="submission" date="2018-08" db="EMBL/GenBank/DDBJ databases">
        <title>Draft genome of Streptococcus sp. nov. Z1.</title>
        <authorList>
            <person name="Tian Z."/>
        </authorList>
    </citation>
    <scope>NUCLEOTIDE SEQUENCE [LARGE SCALE GENOMIC DNA]</scope>
    <source>
        <strain evidence="4">Z1</strain>
        <strain evidence="6">Z1(2018)</strain>
    </source>
</reference>
<dbReference type="OrthoDB" id="9779910at2"/>
<sequence length="220" mass="25705">MFCLLCQNPIENKLTFLSIVLLKNNSQIICSRCRRSFEIISSEHCPSCFKNHCSQKCKDCLYWEEKGITVCHEALFTYNQAMKDYFNRYKFQGDYVLRKVFAAAIKAHLRPYRAYSIIPVPLSKERYEKRKFNQVKALLEAADISYIDLLIREGSEQQSSKSKQERLQVNLGFKLKKYDQYPDKVLLVDDIYTTGATLQSIKALFYENGIKNVKTFSLAR</sequence>
<organism evidence="4 6">
    <name type="scientific">Streptococcus chenjunshii</name>
    <dbReference type="NCBI Taxonomy" id="2173853"/>
    <lineage>
        <taxon>Bacteria</taxon>
        <taxon>Bacillati</taxon>
        <taxon>Bacillota</taxon>
        <taxon>Bacilli</taxon>
        <taxon>Lactobacillales</taxon>
        <taxon>Streptococcaceae</taxon>
        <taxon>Streptococcus</taxon>
    </lineage>
</organism>
<reference evidence="5" key="3">
    <citation type="submission" date="2018-08" db="EMBL/GenBank/DDBJ databases">
        <title>Streptococcus chenjunshii sp. nov., isolated from stools sample of the Tibetan antelope in the Qinghai-Tibet plateau, China.</title>
        <authorList>
            <person name="Tian Z."/>
        </authorList>
    </citation>
    <scope>NUCLEOTIDE SEQUENCE [LARGE SCALE GENOMIC DNA]</scope>
    <source>
        <strain evidence="5">Z15</strain>
    </source>
</reference>
<protein>
    <submittedName>
        <fullName evidence="4">ComF family protein</fullName>
    </submittedName>
</protein>
<accession>A0A372KKM4</accession>
<dbReference type="Proteomes" id="UP000262901">
    <property type="component" value="Unassembled WGS sequence"/>
</dbReference>
<dbReference type="Gene3D" id="3.40.50.2020">
    <property type="match status" value="1"/>
</dbReference>
<evidence type="ECO:0000313" key="7">
    <source>
        <dbReference type="Proteomes" id="UP000264056"/>
    </source>
</evidence>
<keyword evidence="7" id="KW-1185">Reference proteome</keyword>
<evidence type="ECO:0000256" key="1">
    <source>
        <dbReference type="ARBA" id="ARBA00008007"/>
    </source>
</evidence>
<evidence type="ECO:0000313" key="6">
    <source>
        <dbReference type="Proteomes" id="UP000262901"/>
    </source>
</evidence>
<accession>A0A346NDX1</accession>
<dbReference type="InterPro" id="IPR051910">
    <property type="entry name" value="ComF/GntX_DNA_util-trans"/>
</dbReference>
<dbReference type="PANTHER" id="PTHR47505">
    <property type="entry name" value="DNA UTILIZATION PROTEIN YHGH"/>
    <property type="match status" value="1"/>
</dbReference>
<evidence type="ECO:0000313" key="2">
    <source>
        <dbReference type="EMBL" id="AXQ79216.1"/>
    </source>
</evidence>
<evidence type="ECO:0000313" key="3">
    <source>
        <dbReference type="EMBL" id="RFU50252.1"/>
    </source>
</evidence>
<dbReference type="InterPro" id="IPR000836">
    <property type="entry name" value="PRTase_dom"/>
</dbReference>
<dbReference type="PANTHER" id="PTHR47505:SF1">
    <property type="entry name" value="DNA UTILIZATION PROTEIN YHGH"/>
    <property type="match status" value="1"/>
</dbReference>
<dbReference type="EMBL" id="QVQZ01000032">
    <property type="protein sequence ID" value="RFU52464.1"/>
    <property type="molecule type" value="Genomic_DNA"/>
</dbReference>
<reference evidence="3 7" key="1">
    <citation type="submission" date="2018-08" db="EMBL/GenBank/DDBJ databases">
        <title>Draft genome of Streptococcus sp .nov. Z2.</title>
        <authorList>
            <person name="Tian Z."/>
        </authorList>
    </citation>
    <scope>NUCLEOTIDE SEQUENCE [LARGE SCALE GENOMIC DNA]</scope>
    <source>
        <strain evidence="3 7">Z2</strain>
    </source>
</reference>
<dbReference type="Proteomes" id="UP000246115">
    <property type="component" value="Chromosome"/>
</dbReference>
<dbReference type="EMBL" id="CP031733">
    <property type="protein sequence ID" value="AXQ79216.1"/>
    <property type="molecule type" value="Genomic_DNA"/>
</dbReference>
<name>A0A372KKM4_9STRE</name>
<dbReference type="EMBL" id="QVQY01000035">
    <property type="protein sequence ID" value="RFU50252.1"/>
    <property type="molecule type" value="Genomic_DNA"/>
</dbReference>
<proteinExistence type="inferred from homology"/>
<evidence type="ECO:0000313" key="4">
    <source>
        <dbReference type="EMBL" id="RFU52464.1"/>
    </source>
</evidence>
<reference evidence="2" key="4">
    <citation type="journal article" date="2019" name="Int. J. Syst. Evol. Microbiol.">
        <title>Streptococcus chenjunshii sp. nov. isolated from feces of Tibetan antelopes.</title>
        <authorList>
            <person name="Tian Z."/>
            <person name="Lu S."/>
            <person name="Jin D."/>
            <person name="Yang J."/>
            <person name="Pu J."/>
            <person name="Lai X.H."/>
            <person name="Bai X.N."/>
            <person name="Wu X.M."/>
            <person name="Li J."/>
            <person name="Wang S."/>
            <person name="Xu J."/>
        </authorList>
    </citation>
    <scope>NUCLEOTIDE SEQUENCE</scope>
    <source>
        <strain evidence="2">Z15</strain>
    </source>
</reference>
<gene>
    <name evidence="2" type="ORF">DDV21_009085</name>
    <name evidence="3" type="ORF">DDV22_09560</name>
    <name evidence="4" type="ORF">DDV23_09475</name>
</gene>
<evidence type="ECO:0000313" key="5">
    <source>
        <dbReference type="Proteomes" id="UP000246115"/>
    </source>
</evidence>
<dbReference type="RefSeq" id="WP_116878861.1">
    <property type="nucleotide sequence ID" value="NZ_CP031733.1"/>
</dbReference>
<dbReference type="CDD" id="cd06223">
    <property type="entry name" value="PRTases_typeI"/>
    <property type="match status" value="1"/>
</dbReference>
<dbReference type="AlphaFoldDB" id="A0A372KKM4"/>
<dbReference type="Proteomes" id="UP000264056">
    <property type="component" value="Unassembled WGS sequence"/>
</dbReference>
<dbReference type="InterPro" id="IPR029057">
    <property type="entry name" value="PRTase-like"/>
</dbReference>
<dbReference type="KEGG" id="schj:DDV21_009085"/>